<accession>A0A286UGD8</accession>
<evidence type="ECO:0000256" key="1">
    <source>
        <dbReference type="SAM" id="MobiDB-lite"/>
    </source>
</evidence>
<dbReference type="AlphaFoldDB" id="A0A286UGD8"/>
<dbReference type="EMBL" id="NBII01000005">
    <property type="protein sequence ID" value="PAV18670.1"/>
    <property type="molecule type" value="Genomic_DNA"/>
</dbReference>
<organism evidence="2 3">
    <name type="scientific">Pyrrhoderma noxium</name>
    <dbReference type="NCBI Taxonomy" id="2282107"/>
    <lineage>
        <taxon>Eukaryota</taxon>
        <taxon>Fungi</taxon>
        <taxon>Dikarya</taxon>
        <taxon>Basidiomycota</taxon>
        <taxon>Agaricomycotina</taxon>
        <taxon>Agaricomycetes</taxon>
        <taxon>Hymenochaetales</taxon>
        <taxon>Hymenochaetaceae</taxon>
        <taxon>Pyrrhoderma</taxon>
    </lineage>
</organism>
<evidence type="ECO:0000313" key="3">
    <source>
        <dbReference type="Proteomes" id="UP000217199"/>
    </source>
</evidence>
<evidence type="ECO:0000313" key="2">
    <source>
        <dbReference type="EMBL" id="PAV18670.1"/>
    </source>
</evidence>
<feature type="compositionally biased region" description="Low complexity" evidence="1">
    <location>
        <begin position="68"/>
        <end position="82"/>
    </location>
</feature>
<dbReference type="Proteomes" id="UP000217199">
    <property type="component" value="Unassembled WGS sequence"/>
</dbReference>
<name>A0A286UGD8_9AGAM</name>
<dbReference type="InParanoid" id="A0A286UGD8"/>
<comment type="caution">
    <text evidence="2">The sequence shown here is derived from an EMBL/GenBank/DDBJ whole genome shotgun (WGS) entry which is preliminary data.</text>
</comment>
<sequence length="128" mass="13669">MPLVTETSILENASNTAHPDILHMAFALATSDKLLSALKHIQEQGSAAGAIATQSKDVGDISSLGMRDSLGGASSDGDQSDGNIGEYVRGARVTLANQELALQRIRNLSRYIEMRGPMPHIKKLNVKL</sequence>
<protein>
    <submittedName>
        <fullName evidence="2">Uncharacterized protein</fullName>
    </submittedName>
</protein>
<reference evidence="2 3" key="1">
    <citation type="journal article" date="2017" name="Mol. Ecol.">
        <title>Comparative and population genomic landscape of Phellinus noxius: A hypervariable fungus causing root rot in trees.</title>
        <authorList>
            <person name="Chung C.L."/>
            <person name="Lee T.J."/>
            <person name="Akiba M."/>
            <person name="Lee H.H."/>
            <person name="Kuo T.H."/>
            <person name="Liu D."/>
            <person name="Ke H.M."/>
            <person name="Yokoi T."/>
            <person name="Roa M.B."/>
            <person name="Lu M.J."/>
            <person name="Chang Y.Y."/>
            <person name="Ann P.J."/>
            <person name="Tsai J.N."/>
            <person name="Chen C.Y."/>
            <person name="Tzean S.S."/>
            <person name="Ota Y."/>
            <person name="Hattori T."/>
            <person name="Sahashi N."/>
            <person name="Liou R.F."/>
            <person name="Kikuchi T."/>
            <person name="Tsai I.J."/>
        </authorList>
    </citation>
    <scope>NUCLEOTIDE SEQUENCE [LARGE SCALE GENOMIC DNA]</scope>
    <source>
        <strain evidence="2 3">FFPRI411160</strain>
    </source>
</reference>
<proteinExistence type="predicted"/>
<gene>
    <name evidence="2" type="ORF">PNOK_0551300</name>
</gene>
<feature type="region of interest" description="Disordered" evidence="1">
    <location>
        <begin position="63"/>
        <end position="83"/>
    </location>
</feature>
<keyword evidence="3" id="KW-1185">Reference proteome</keyword>